<feature type="compositionally biased region" description="Basic and acidic residues" evidence="1">
    <location>
        <begin position="153"/>
        <end position="169"/>
    </location>
</feature>
<feature type="region of interest" description="Disordered" evidence="1">
    <location>
        <begin position="126"/>
        <end position="169"/>
    </location>
</feature>
<evidence type="ECO:0000313" key="2">
    <source>
        <dbReference type="EMBL" id="GMN31172.1"/>
    </source>
</evidence>
<dbReference type="PANTHER" id="PTHR33472">
    <property type="entry name" value="OS01G0106600 PROTEIN"/>
    <property type="match status" value="1"/>
</dbReference>
<evidence type="ECO:0000313" key="3">
    <source>
        <dbReference type="Proteomes" id="UP001187192"/>
    </source>
</evidence>
<organism evidence="2 3">
    <name type="scientific">Ficus carica</name>
    <name type="common">Common fig</name>
    <dbReference type="NCBI Taxonomy" id="3494"/>
    <lineage>
        <taxon>Eukaryota</taxon>
        <taxon>Viridiplantae</taxon>
        <taxon>Streptophyta</taxon>
        <taxon>Embryophyta</taxon>
        <taxon>Tracheophyta</taxon>
        <taxon>Spermatophyta</taxon>
        <taxon>Magnoliopsida</taxon>
        <taxon>eudicotyledons</taxon>
        <taxon>Gunneridae</taxon>
        <taxon>Pentapetalae</taxon>
        <taxon>rosids</taxon>
        <taxon>fabids</taxon>
        <taxon>Rosales</taxon>
        <taxon>Moraceae</taxon>
        <taxon>Ficeae</taxon>
        <taxon>Ficus</taxon>
    </lineage>
</organism>
<protein>
    <submittedName>
        <fullName evidence="2">Uncharacterized protein</fullName>
    </submittedName>
</protein>
<sequence length="169" mass="18321">MTVADSVKLSGSSSEGERQKHLNREVRDMVSTITHRLTNIHKLGSVQPGQEDFDEDDNGTRIVTLAGTNTGATLRGELDEKPSGLCGDQPVLGDSDALRTYVNSNFQAVNNSIMMGGSYNTNDPGVHVEISDFVHPDKESKAEKKRGRKGKKNKEASKSEKTSESENSG</sequence>
<keyword evidence="3" id="KW-1185">Reference proteome</keyword>
<dbReference type="AlphaFoldDB" id="A0AA87ZBS0"/>
<feature type="compositionally biased region" description="Basic and acidic residues" evidence="1">
    <location>
        <begin position="129"/>
        <end position="142"/>
    </location>
</feature>
<feature type="compositionally biased region" description="Basic residues" evidence="1">
    <location>
        <begin position="143"/>
        <end position="152"/>
    </location>
</feature>
<dbReference type="Proteomes" id="UP001187192">
    <property type="component" value="Unassembled WGS sequence"/>
</dbReference>
<reference evidence="2" key="1">
    <citation type="submission" date="2023-07" db="EMBL/GenBank/DDBJ databases">
        <title>draft genome sequence of fig (Ficus carica).</title>
        <authorList>
            <person name="Takahashi T."/>
            <person name="Nishimura K."/>
        </authorList>
    </citation>
    <scope>NUCLEOTIDE SEQUENCE</scope>
</reference>
<proteinExistence type="predicted"/>
<dbReference type="PANTHER" id="PTHR33472:SF28">
    <property type="entry name" value="BROMO AND FHA DOMAIN-CONTAINING PROTEIN DDB_G0267958"/>
    <property type="match status" value="1"/>
</dbReference>
<comment type="caution">
    <text evidence="2">The sequence shown here is derived from an EMBL/GenBank/DDBJ whole genome shotgun (WGS) entry which is preliminary data.</text>
</comment>
<feature type="region of interest" description="Disordered" evidence="1">
    <location>
        <begin position="1"/>
        <end position="22"/>
    </location>
</feature>
<dbReference type="EMBL" id="BTGU01000003">
    <property type="protein sequence ID" value="GMN31172.1"/>
    <property type="molecule type" value="Genomic_DNA"/>
</dbReference>
<name>A0AA87ZBS0_FICCA</name>
<accession>A0AA87ZBS0</accession>
<gene>
    <name evidence="2" type="ORF">TIFTF001_003143</name>
</gene>
<dbReference type="Gramene" id="FCD_00010033-RA">
    <property type="protein sequence ID" value="FCD_00010033-RA:cds"/>
    <property type="gene ID" value="FCD_00010033"/>
</dbReference>
<evidence type="ECO:0000256" key="1">
    <source>
        <dbReference type="SAM" id="MobiDB-lite"/>
    </source>
</evidence>